<accession>G7DUQ4</accession>
<dbReference type="AlphaFoldDB" id="G7DUQ4"/>
<dbReference type="InterPro" id="IPR013087">
    <property type="entry name" value="Znf_C2H2_type"/>
</dbReference>
<keyword evidence="5" id="KW-1185">Reference proteome</keyword>
<dbReference type="PROSITE" id="PS50157">
    <property type="entry name" value="ZINC_FINGER_C2H2_2"/>
    <property type="match status" value="1"/>
</dbReference>
<dbReference type="RefSeq" id="XP_014566030.1">
    <property type="nucleotide sequence ID" value="XM_014710544.1"/>
</dbReference>
<dbReference type="PROSITE" id="PS00028">
    <property type="entry name" value="ZINC_FINGER_C2H2_1"/>
    <property type="match status" value="1"/>
</dbReference>
<reference evidence="4 5" key="1">
    <citation type="journal article" date="2011" name="J. Gen. Appl. Microbiol.">
        <title>Draft genome sequencing of the enigmatic basidiomycete Mixia osmundae.</title>
        <authorList>
            <person name="Nishida H."/>
            <person name="Nagatsuka Y."/>
            <person name="Sugiyama J."/>
        </authorList>
    </citation>
    <scope>NUCLEOTIDE SEQUENCE [LARGE SCALE GENOMIC DNA]</scope>
    <source>
        <strain evidence="5">CBS 9802 / IAM 14324 / JCM 22182 / KY 12970</strain>
    </source>
</reference>
<name>G7DUQ4_MIXOS</name>
<keyword evidence="1" id="KW-0479">Metal-binding</keyword>
<dbReference type="HOGENOM" id="CLU_439454_0_0_1"/>
<evidence type="ECO:0000313" key="4">
    <source>
        <dbReference type="EMBL" id="GAA94314.1"/>
    </source>
</evidence>
<feature type="compositionally biased region" description="Low complexity" evidence="2">
    <location>
        <begin position="77"/>
        <end position="90"/>
    </location>
</feature>
<feature type="compositionally biased region" description="Acidic residues" evidence="2">
    <location>
        <begin position="383"/>
        <end position="396"/>
    </location>
</feature>
<keyword evidence="1" id="KW-0862">Zinc</keyword>
<feature type="compositionally biased region" description="Polar residues" evidence="2">
    <location>
        <begin position="181"/>
        <end position="197"/>
    </location>
</feature>
<dbReference type="OrthoDB" id="2152896at2759"/>
<feature type="compositionally biased region" description="Acidic residues" evidence="2">
    <location>
        <begin position="210"/>
        <end position="222"/>
    </location>
</feature>
<feature type="compositionally biased region" description="Polar residues" evidence="2">
    <location>
        <begin position="49"/>
        <end position="70"/>
    </location>
</feature>
<feature type="domain" description="C2H2-type" evidence="3">
    <location>
        <begin position="256"/>
        <end position="279"/>
    </location>
</feature>
<dbReference type="Proteomes" id="UP000009131">
    <property type="component" value="Unassembled WGS sequence"/>
</dbReference>
<feature type="compositionally biased region" description="Acidic residues" evidence="2">
    <location>
        <begin position="420"/>
        <end position="431"/>
    </location>
</feature>
<feature type="region of interest" description="Disordered" evidence="2">
    <location>
        <begin position="43"/>
        <end position="253"/>
    </location>
</feature>
<evidence type="ECO:0000259" key="3">
    <source>
        <dbReference type="PROSITE" id="PS50157"/>
    </source>
</evidence>
<feature type="compositionally biased region" description="Basic and acidic residues" evidence="2">
    <location>
        <begin position="223"/>
        <end position="235"/>
    </location>
</feature>
<reference evidence="4 5" key="2">
    <citation type="journal article" date="2012" name="Open Biol.">
        <title>Characteristics of nucleosomes and linker DNA regions on the genome of the basidiomycete Mixia osmundae revealed by mono- and dinucleosome mapping.</title>
        <authorList>
            <person name="Nishida H."/>
            <person name="Kondo S."/>
            <person name="Matsumoto T."/>
            <person name="Suzuki Y."/>
            <person name="Yoshikawa H."/>
            <person name="Taylor T.D."/>
            <person name="Sugiyama J."/>
        </authorList>
    </citation>
    <scope>NUCLEOTIDE SEQUENCE [LARGE SCALE GENOMIC DNA]</scope>
    <source>
        <strain evidence="5">CBS 9802 / IAM 14324 / JCM 22182 / KY 12970</strain>
    </source>
</reference>
<feature type="compositionally biased region" description="Polar residues" evidence="2">
    <location>
        <begin position="590"/>
        <end position="610"/>
    </location>
</feature>
<feature type="region of interest" description="Disordered" evidence="2">
    <location>
        <begin position="451"/>
        <end position="491"/>
    </location>
</feature>
<feature type="region of interest" description="Disordered" evidence="2">
    <location>
        <begin position="589"/>
        <end position="610"/>
    </location>
</feature>
<keyword evidence="1" id="KW-0863">Zinc-finger</keyword>
<gene>
    <name evidence="4" type="primary">Mo00963</name>
    <name evidence="4" type="ORF">E5Q_00963</name>
</gene>
<evidence type="ECO:0000256" key="2">
    <source>
        <dbReference type="SAM" id="MobiDB-lite"/>
    </source>
</evidence>
<feature type="region of interest" description="Disordered" evidence="2">
    <location>
        <begin position="378"/>
        <end position="439"/>
    </location>
</feature>
<sequence>MASHHQQKAISRERSAIDNAGALATSPSVSLTLAASQLSLASGTAPVPLSTTGRQHSATASHSISPTTSFKQRRRPSASSISASYKSSPSTGSGFTLRATDPEFESGSMSRRRSSSRIPYSNSVFREAGGSQRLASYTAPKNRDLGQPVPARSRAAPSSTQTRVLSASMPVVSRLPRRPSATGQSTATEVLSTSAQGPQRMPSRSSAFADSDDEEQDEENEEEARAPRRCARGETRQVAAPRESSGSRSSGGRKTLQCEKCAKVYRHPQCLIKHRWQHTMYWKEASKLMLSKHQQVELLEAAAILVNPQSLPAEKDYWPAAVSPPMSGLLGSEQLNSEILRQNSLRMSAAIAGSLHENRAQWGSFSQGGMVIKGSASISQDLSDFEDEEEEEDTDELGDRDGSDPSLTASHREGSGGDEGMFDLDEQDEEDGTKLISWSKGAPIEAAASVPILGYQRRRSGSGTTSEESRGKESGYASTAATSQHDHIRQHSANAGKPIAIQPSGWHNSSTAYARHSHLYPSPSVWEVGTAQPQNLQSAMASSAPPMGFFEVGKPTFTAEFADSDVRDQARTRTETVAEVDEYGRPIQHVASQSDGSTISLSPETQQSEVTANFDIEMDLES</sequence>
<evidence type="ECO:0000256" key="1">
    <source>
        <dbReference type="PROSITE-ProRule" id="PRU00042"/>
    </source>
</evidence>
<feature type="compositionally biased region" description="Low complexity" evidence="2">
    <location>
        <begin position="242"/>
        <end position="253"/>
    </location>
</feature>
<dbReference type="EMBL" id="BABT02000032">
    <property type="protein sequence ID" value="GAA94314.1"/>
    <property type="molecule type" value="Genomic_DNA"/>
</dbReference>
<dbReference type="STRING" id="764103.G7DUQ4"/>
<comment type="caution">
    <text evidence="4">The sequence shown here is derived from an EMBL/GenBank/DDBJ whole genome shotgun (WGS) entry which is preliminary data.</text>
</comment>
<organism evidence="4 5">
    <name type="scientific">Mixia osmundae (strain CBS 9802 / IAM 14324 / JCM 22182 / KY 12970)</name>
    <dbReference type="NCBI Taxonomy" id="764103"/>
    <lineage>
        <taxon>Eukaryota</taxon>
        <taxon>Fungi</taxon>
        <taxon>Dikarya</taxon>
        <taxon>Basidiomycota</taxon>
        <taxon>Pucciniomycotina</taxon>
        <taxon>Mixiomycetes</taxon>
        <taxon>Mixiales</taxon>
        <taxon>Mixiaceae</taxon>
        <taxon>Mixia</taxon>
    </lineage>
</organism>
<dbReference type="InParanoid" id="G7DUQ4"/>
<proteinExistence type="predicted"/>
<dbReference type="eggNOG" id="ENOG502S997">
    <property type="taxonomic scope" value="Eukaryota"/>
</dbReference>
<evidence type="ECO:0000313" key="5">
    <source>
        <dbReference type="Proteomes" id="UP000009131"/>
    </source>
</evidence>
<feature type="compositionally biased region" description="Polar residues" evidence="2">
    <location>
        <begin position="156"/>
        <end position="165"/>
    </location>
</feature>
<dbReference type="GO" id="GO:0008270">
    <property type="term" value="F:zinc ion binding"/>
    <property type="evidence" value="ECO:0007669"/>
    <property type="project" value="UniProtKB-KW"/>
</dbReference>
<protein>
    <recommendedName>
        <fullName evidence="3">C2H2-type domain-containing protein</fullName>
    </recommendedName>
</protein>